<evidence type="ECO:0008006" key="15">
    <source>
        <dbReference type="Google" id="ProtNLM"/>
    </source>
</evidence>
<feature type="region of interest" description="Disordered" evidence="9">
    <location>
        <begin position="1"/>
        <end position="374"/>
    </location>
</feature>
<dbReference type="InterPro" id="IPR004837">
    <property type="entry name" value="NaCa_Exmemb"/>
</dbReference>
<feature type="compositionally biased region" description="Pro residues" evidence="9">
    <location>
        <begin position="99"/>
        <end position="110"/>
    </location>
</feature>
<feature type="transmembrane region" description="Helical" evidence="10">
    <location>
        <begin position="1309"/>
        <end position="1326"/>
    </location>
</feature>
<comment type="subcellular location">
    <subcellularLocation>
        <location evidence="1">Endomembrane system</location>
        <topology evidence="1">Multi-pass membrane protein</topology>
    </subcellularLocation>
</comment>
<dbReference type="PANTHER" id="PTHR31503">
    <property type="entry name" value="VACUOLAR CALCIUM ION TRANSPORTER"/>
    <property type="match status" value="1"/>
</dbReference>
<feature type="compositionally biased region" description="Acidic residues" evidence="9">
    <location>
        <begin position="360"/>
        <end position="372"/>
    </location>
</feature>
<evidence type="ECO:0000259" key="11">
    <source>
        <dbReference type="Pfam" id="PF01699"/>
    </source>
</evidence>
<dbReference type="EMBL" id="BTCM01000009">
    <property type="protein sequence ID" value="GMK60087.1"/>
    <property type="molecule type" value="Genomic_DNA"/>
</dbReference>
<feature type="transmembrane region" description="Helical" evidence="10">
    <location>
        <begin position="1208"/>
        <end position="1231"/>
    </location>
</feature>
<dbReference type="Pfam" id="PF03733">
    <property type="entry name" value="YccF"/>
    <property type="match status" value="1"/>
</dbReference>
<feature type="transmembrane region" description="Helical" evidence="10">
    <location>
        <begin position="428"/>
        <end position="449"/>
    </location>
</feature>
<dbReference type="InterPro" id="IPR004713">
    <property type="entry name" value="CaH_exchang"/>
</dbReference>
<feature type="compositionally biased region" description="Basic residues" evidence="9">
    <location>
        <begin position="218"/>
        <end position="227"/>
    </location>
</feature>
<feature type="transmembrane region" description="Helical" evidence="10">
    <location>
        <begin position="779"/>
        <end position="801"/>
    </location>
</feature>
<dbReference type="GO" id="GO:0006874">
    <property type="term" value="P:intracellular calcium ion homeostasis"/>
    <property type="evidence" value="ECO:0007669"/>
    <property type="project" value="TreeGrafter"/>
</dbReference>
<dbReference type="FunFam" id="1.20.1420.30:FF:000014">
    <property type="entry name" value="Cation/H+ exchanger protein 2"/>
    <property type="match status" value="1"/>
</dbReference>
<evidence type="ECO:0000256" key="8">
    <source>
        <dbReference type="ARBA" id="ARBA00023136"/>
    </source>
</evidence>
<evidence type="ECO:0000256" key="2">
    <source>
        <dbReference type="ARBA" id="ARBA00008170"/>
    </source>
</evidence>
<feature type="compositionally biased region" description="Basic and acidic residues" evidence="9">
    <location>
        <begin position="305"/>
        <end position="326"/>
    </location>
</feature>
<comment type="similarity">
    <text evidence="2">Belongs to the Ca(2+):cation antiporter (CaCA) (TC 2.A.19) family.</text>
</comment>
<feature type="transmembrane region" description="Helical" evidence="10">
    <location>
        <begin position="613"/>
        <end position="641"/>
    </location>
</feature>
<dbReference type="Proteomes" id="UP001222932">
    <property type="component" value="Unassembled WGS sequence"/>
</dbReference>
<name>A0AAD3U106_9TREE</name>
<gene>
    <name evidence="13" type="ORF">CspeluHIS016_0903040</name>
</gene>
<feature type="transmembrane region" description="Helical" evidence="10">
    <location>
        <begin position="1276"/>
        <end position="1297"/>
    </location>
</feature>
<feature type="domain" description="Inner membrane component" evidence="12">
    <location>
        <begin position="426"/>
        <end position="479"/>
    </location>
</feature>
<keyword evidence="4" id="KW-0597">Phosphoprotein</keyword>
<evidence type="ECO:0000256" key="10">
    <source>
        <dbReference type="SAM" id="Phobius"/>
    </source>
</evidence>
<feature type="transmembrane region" description="Helical" evidence="10">
    <location>
        <begin position="881"/>
        <end position="901"/>
    </location>
</feature>
<dbReference type="Pfam" id="PF01699">
    <property type="entry name" value="Na_Ca_ex"/>
    <property type="match status" value="2"/>
</dbReference>
<dbReference type="InterPro" id="IPR005185">
    <property type="entry name" value="YccF"/>
</dbReference>
<keyword evidence="6 10" id="KW-1133">Transmembrane helix</keyword>
<evidence type="ECO:0000256" key="7">
    <source>
        <dbReference type="ARBA" id="ARBA00023065"/>
    </source>
</evidence>
<feature type="transmembrane region" description="Helical" evidence="10">
    <location>
        <begin position="1243"/>
        <end position="1264"/>
    </location>
</feature>
<keyword evidence="3" id="KW-0813">Transport</keyword>
<feature type="transmembrane region" description="Helical" evidence="10">
    <location>
        <begin position="847"/>
        <end position="869"/>
    </location>
</feature>
<evidence type="ECO:0000259" key="12">
    <source>
        <dbReference type="Pfam" id="PF03733"/>
    </source>
</evidence>
<sequence>MTDKDKDATDITTVPSGSSPSGAGQVQGSAVAPSPIATAPSPTATIRAPARIPPPSPLGVTGMPPHTLSATTPQRSLGRGRPRPPTTFGIGGDSNPQTPILPPPQEPGVPIPGRHRNSNASSVTDDEDHATPRNTSYFPPMQESRRASEGRGLASGTQSPRPPTAGSGRATRLKLTTASTSAAPSRSASRVRLPQLKDNDIQDDELNVTDRGEELIRRRLKERKRAKRERERLLAAELELGEEEEPSEALPTSAASEGSMLVPQPDESPALGYTAGSSTPRHRAPSGSRLLAMSALLSPRQTSEGVEREPSWTGHPRTESLRQRADDGEDMERGVMSPNVEATTDGYRSDSEGSTRGDPEDSDDASPDDDEGVTVKDRQDAINIEHPFGLPIWKPALYRKSRSVTRNAEAALHSAPTGDSHTLLTGNVFWLVAFGWWLGLLCLFASMLVSSAEILAGGRGGYGRLTRGLAWYIWWPFGKYVEGEGAPHEDSSSSDEEHEHHGHNDEENNIANYGAASTSGGSRGALSASTSSSATVRQTASSALDMLPDEPRTPQAQSSAMPQYADRKPGVSFAPGCKLGSPDYENVPLLGKPPGTACFRKHVNRRAKLAGSLVYWPVFFLIIAPAMLTICIICWFLVITIPMAKLNWELLVLLWNRPLEIGFRPPPTVPVYEPPLMSDPSENGNGDVSISPSGFTLRRVRVNAGQVAPTPGPTSTVLLCVYRAVGFQYYKYTVGGVNIIFINLIPVVIFAIVDGLIVLPAVERRRENGQSVAPWVEFIANPAFVFFLGLASVIPLSYFIGMAVASISAQSSIGMGAVINATFGSIIEIVLYSIALKQGKGRLVEGSIVGSILAGVLLMPGMSMCSGAIKRKEQKFNAKSAGVTSTMLIMGIIGVLSPTMFYQSYGNFELRCEGCPGSGGPVVNPADSWRCERCWSQHPDLATDPFYQTHVKKLMYICAGILLLSYLIGLWFSLRTHASQIWQNPQQLMMTAQTEHLQIARANLARITAPNPILPVHSKPQSIHKGVSPIRSFSASSTGPQSPDVKQSSSLRGRNGEESSPPGNVGTSPVKYGAQASPRQPLRPELTERRPSGQTGEPASQEVPPTGYTPYLHALEQSRNMESMGLGPELTQEDFRRAVRTLAAVTAMQNKTHPHMEEEVSGHEAPSWTRGMSAAVLLGCTLLYAAIAEVLVDVVDVVLHGSGVDEKFLGVTLFALVPNTTEFMNAMSFAMNGNIALSMEIGSAYALQVCLLQIPAMVAFSAWYKPEDFGDTVATFTLIFPNWDVIAIILGIFLLTYTYIEARANYHRGSILVLSYCVLILGFYFAPVRLSGDEGIVGGGPWLKAAGSMADGMAVAITKLWA</sequence>
<feature type="compositionally biased region" description="Low complexity" evidence="9">
    <location>
        <begin position="169"/>
        <end position="193"/>
    </location>
</feature>
<dbReference type="GO" id="GO:0015369">
    <property type="term" value="F:calcium:proton antiporter activity"/>
    <property type="evidence" value="ECO:0007669"/>
    <property type="project" value="TreeGrafter"/>
</dbReference>
<feature type="compositionally biased region" description="Polar residues" evidence="9">
    <location>
        <begin position="14"/>
        <end position="28"/>
    </location>
</feature>
<feature type="transmembrane region" description="Helical" evidence="10">
    <location>
        <begin position="1171"/>
        <end position="1188"/>
    </location>
</feature>
<evidence type="ECO:0000256" key="4">
    <source>
        <dbReference type="ARBA" id="ARBA00022553"/>
    </source>
</evidence>
<evidence type="ECO:0000256" key="5">
    <source>
        <dbReference type="ARBA" id="ARBA00022692"/>
    </source>
</evidence>
<keyword evidence="8 10" id="KW-0472">Membrane</keyword>
<dbReference type="Gene3D" id="1.20.1420.30">
    <property type="entry name" value="NCX, central ion-binding region"/>
    <property type="match status" value="2"/>
</dbReference>
<dbReference type="GO" id="GO:0005774">
    <property type="term" value="C:vacuolar membrane"/>
    <property type="evidence" value="ECO:0007669"/>
    <property type="project" value="UniProtKB-ARBA"/>
</dbReference>
<feature type="transmembrane region" description="Helical" evidence="10">
    <location>
        <begin position="954"/>
        <end position="974"/>
    </location>
</feature>
<feature type="transmembrane region" description="Helical" evidence="10">
    <location>
        <begin position="813"/>
        <end position="835"/>
    </location>
</feature>
<evidence type="ECO:0000256" key="6">
    <source>
        <dbReference type="ARBA" id="ARBA00022989"/>
    </source>
</evidence>
<keyword evidence="7" id="KW-0406">Ion transport</keyword>
<proteinExistence type="inferred from homology"/>
<protein>
    <recommendedName>
        <fullName evidence="15">Calcium/proton exchanger</fullName>
    </recommendedName>
</protein>
<keyword evidence="14" id="KW-1185">Reference proteome</keyword>
<feature type="region of interest" description="Disordered" evidence="9">
    <location>
        <begin position="485"/>
        <end position="568"/>
    </location>
</feature>
<comment type="caution">
    <text evidence="13">The sequence shown here is derived from an EMBL/GenBank/DDBJ whole genome shotgun (WGS) entry which is preliminary data.</text>
</comment>
<feature type="transmembrane region" description="Helical" evidence="10">
    <location>
        <begin position="737"/>
        <end position="759"/>
    </location>
</feature>
<feature type="domain" description="Sodium/calcium exchanger membrane region" evidence="11">
    <location>
        <begin position="783"/>
        <end position="899"/>
    </location>
</feature>
<keyword evidence="5 10" id="KW-0812">Transmembrane</keyword>
<evidence type="ECO:0000256" key="1">
    <source>
        <dbReference type="ARBA" id="ARBA00004127"/>
    </source>
</evidence>
<feature type="compositionally biased region" description="Low complexity" evidence="9">
    <location>
        <begin position="514"/>
        <end position="543"/>
    </location>
</feature>
<feature type="compositionally biased region" description="Basic and acidic residues" evidence="9">
    <location>
        <begin position="347"/>
        <end position="359"/>
    </location>
</feature>
<dbReference type="PANTHER" id="PTHR31503:SF10">
    <property type="entry name" value="VNX1 PROTEIN"/>
    <property type="match status" value="1"/>
</dbReference>
<reference evidence="13" key="2">
    <citation type="submission" date="2023-06" db="EMBL/GenBank/DDBJ databases">
        <authorList>
            <person name="Kobayashi Y."/>
            <person name="Kayamori A."/>
            <person name="Aoki K."/>
            <person name="Shiwa Y."/>
            <person name="Fujita N."/>
            <person name="Sugita T."/>
            <person name="Iwasaki W."/>
            <person name="Tanaka N."/>
            <person name="Takashima M."/>
        </authorList>
    </citation>
    <scope>NUCLEOTIDE SEQUENCE</scope>
    <source>
        <strain evidence="13">HIS016</strain>
    </source>
</reference>
<reference evidence="13" key="1">
    <citation type="journal article" date="2023" name="BMC Genomics">
        <title>Chromosome-level genome assemblies of Cutaneotrichosporon spp. (Trichosporonales, Basidiomycota) reveal imbalanced evolution between nucleotide sequences and chromosome synteny.</title>
        <authorList>
            <person name="Kobayashi Y."/>
            <person name="Kayamori A."/>
            <person name="Aoki K."/>
            <person name="Shiwa Y."/>
            <person name="Matsutani M."/>
            <person name="Fujita N."/>
            <person name="Sugita T."/>
            <person name="Iwasaki W."/>
            <person name="Tanaka N."/>
            <person name="Takashima M."/>
        </authorList>
    </citation>
    <scope>NUCLEOTIDE SEQUENCE</scope>
    <source>
        <strain evidence="13">HIS016</strain>
    </source>
</reference>
<accession>A0AAD3U106</accession>
<evidence type="ECO:0000256" key="9">
    <source>
        <dbReference type="SAM" id="MobiDB-lite"/>
    </source>
</evidence>
<feature type="compositionally biased region" description="Low complexity" evidence="9">
    <location>
        <begin position="32"/>
        <end position="50"/>
    </location>
</feature>
<feature type="compositionally biased region" description="Basic and acidic residues" evidence="9">
    <location>
        <begin position="208"/>
        <end position="217"/>
    </location>
</feature>
<dbReference type="GO" id="GO:0012505">
    <property type="term" value="C:endomembrane system"/>
    <property type="evidence" value="ECO:0007669"/>
    <property type="project" value="UniProtKB-SubCell"/>
</dbReference>
<evidence type="ECO:0000313" key="13">
    <source>
        <dbReference type="EMBL" id="GMK60087.1"/>
    </source>
</evidence>
<feature type="compositionally biased region" description="Basic and acidic residues" evidence="9">
    <location>
        <begin position="485"/>
        <end position="506"/>
    </location>
</feature>
<feature type="region of interest" description="Disordered" evidence="9">
    <location>
        <begin position="1013"/>
        <end position="1109"/>
    </location>
</feature>
<feature type="compositionally biased region" description="Polar residues" evidence="9">
    <location>
        <begin position="1031"/>
        <end position="1052"/>
    </location>
</feature>
<feature type="domain" description="Sodium/calcium exchanger membrane region" evidence="11">
    <location>
        <begin position="1173"/>
        <end position="1324"/>
    </location>
</feature>
<organism evidence="13 14">
    <name type="scientific">Cutaneotrichosporon spelunceum</name>
    <dbReference type="NCBI Taxonomy" id="1672016"/>
    <lineage>
        <taxon>Eukaryota</taxon>
        <taxon>Fungi</taxon>
        <taxon>Dikarya</taxon>
        <taxon>Basidiomycota</taxon>
        <taxon>Agaricomycotina</taxon>
        <taxon>Tremellomycetes</taxon>
        <taxon>Trichosporonales</taxon>
        <taxon>Trichosporonaceae</taxon>
        <taxon>Cutaneotrichosporon</taxon>
    </lineage>
</organism>
<evidence type="ECO:0000256" key="3">
    <source>
        <dbReference type="ARBA" id="ARBA00022448"/>
    </source>
</evidence>
<dbReference type="InterPro" id="IPR044880">
    <property type="entry name" value="NCX_ion-bd_dom_sf"/>
</dbReference>
<evidence type="ECO:0000313" key="14">
    <source>
        <dbReference type="Proteomes" id="UP001222932"/>
    </source>
</evidence>